<organism evidence="1 2">
    <name type="scientific">Cardiosporidium cionae</name>
    <dbReference type="NCBI Taxonomy" id="476202"/>
    <lineage>
        <taxon>Eukaryota</taxon>
        <taxon>Sar</taxon>
        <taxon>Alveolata</taxon>
        <taxon>Apicomplexa</taxon>
        <taxon>Aconoidasida</taxon>
        <taxon>Nephromycida</taxon>
        <taxon>Cardiosporidium</taxon>
    </lineage>
</organism>
<keyword evidence="2" id="KW-1185">Reference proteome</keyword>
<proteinExistence type="predicted"/>
<name>A0ABQ7J9H3_9APIC</name>
<accession>A0ABQ7J9H3</accession>
<sequence>MHVYQTTFNFAHREKSKYTVVVMIKIEPSKLHKLNSSLKIAT</sequence>
<evidence type="ECO:0000313" key="2">
    <source>
        <dbReference type="Proteomes" id="UP000823046"/>
    </source>
</evidence>
<comment type="caution">
    <text evidence="1">The sequence shown here is derived from an EMBL/GenBank/DDBJ whole genome shotgun (WGS) entry which is preliminary data.</text>
</comment>
<protein>
    <submittedName>
        <fullName evidence="1">Uncharacterized protein</fullName>
    </submittedName>
</protein>
<reference evidence="1 2" key="1">
    <citation type="journal article" date="2020" name="bioRxiv">
        <title>Metabolic contributions of an alphaproteobacterial endosymbiont in the apicomplexan Cardiosporidium cionae.</title>
        <authorList>
            <person name="Hunter E.S."/>
            <person name="Paight C.J."/>
            <person name="Lane C.E."/>
        </authorList>
    </citation>
    <scope>NUCLEOTIDE SEQUENCE [LARGE SCALE GENOMIC DNA]</scope>
    <source>
        <strain evidence="1">ESH_2018</strain>
    </source>
</reference>
<gene>
    <name evidence="1" type="ORF">IE077_002977</name>
</gene>
<dbReference type="Proteomes" id="UP000823046">
    <property type="component" value="Unassembled WGS sequence"/>
</dbReference>
<dbReference type="EMBL" id="JADAQX010000337">
    <property type="protein sequence ID" value="KAF8820644.1"/>
    <property type="molecule type" value="Genomic_DNA"/>
</dbReference>
<evidence type="ECO:0000313" key="1">
    <source>
        <dbReference type="EMBL" id="KAF8820644.1"/>
    </source>
</evidence>